<dbReference type="SUPFAM" id="SSF101801">
    <property type="entry name" value="Surface presentation of antigens (SPOA)"/>
    <property type="match status" value="1"/>
</dbReference>
<evidence type="ECO:0000256" key="6">
    <source>
        <dbReference type="ARBA" id="ARBA00022500"/>
    </source>
</evidence>
<dbReference type="Pfam" id="PF02154">
    <property type="entry name" value="FliM"/>
    <property type="match status" value="1"/>
</dbReference>
<organism evidence="13 14">
    <name type="scientific">Spongiibacter nanhainus</name>
    <dbReference type="NCBI Taxonomy" id="2794344"/>
    <lineage>
        <taxon>Bacteria</taxon>
        <taxon>Pseudomonadati</taxon>
        <taxon>Pseudomonadota</taxon>
        <taxon>Gammaproteobacteria</taxon>
        <taxon>Cellvibrionales</taxon>
        <taxon>Spongiibacteraceae</taxon>
        <taxon>Spongiibacter</taxon>
    </lineage>
</organism>
<evidence type="ECO:0000256" key="2">
    <source>
        <dbReference type="ARBA" id="ARBA00004417"/>
    </source>
</evidence>
<protein>
    <recommendedName>
        <fullName evidence="4">Flagellar motor switch protein FliM</fullName>
    </recommendedName>
</protein>
<keyword evidence="10" id="KW-0975">Bacterial flagellum</keyword>
<evidence type="ECO:0000256" key="11">
    <source>
        <dbReference type="ARBA" id="ARBA00025044"/>
    </source>
</evidence>
<dbReference type="GO" id="GO:0005886">
    <property type="term" value="C:plasma membrane"/>
    <property type="evidence" value="ECO:0007669"/>
    <property type="project" value="UniProtKB-SubCell"/>
</dbReference>
<dbReference type="CDD" id="cd17908">
    <property type="entry name" value="FliM"/>
    <property type="match status" value="1"/>
</dbReference>
<reference evidence="13 14" key="1">
    <citation type="submission" date="2020-12" db="EMBL/GenBank/DDBJ databases">
        <authorList>
            <person name="Shan Y."/>
        </authorList>
    </citation>
    <scope>NUCLEOTIDE SEQUENCE [LARGE SCALE GENOMIC DNA]</scope>
    <source>
        <strain evidence="14">csc3.9</strain>
    </source>
</reference>
<keyword evidence="13" id="KW-0969">Cilium</keyword>
<dbReference type="PANTHER" id="PTHR30034:SF3">
    <property type="entry name" value="FLAGELLAR MOTOR SWITCH PROTEIN FLIM"/>
    <property type="match status" value="1"/>
</dbReference>
<dbReference type="GO" id="GO:0009425">
    <property type="term" value="C:bacterial-type flagellum basal body"/>
    <property type="evidence" value="ECO:0007669"/>
    <property type="project" value="UniProtKB-SubCell"/>
</dbReference>
<evidence type="ECO:0000259" key="12">
    <source>
        <dbReference type="Pfam" id="PF01052"/>
    </source>
</evidence>
<keyword evidence="13" id="KW-0966">Cell projection</keyword>
<dbReference type="KEGG" id="snan:I6N98_07815"/>
<evidence type="ECO:0000256" key="4">
    <source>
        <dbReference type="ARBA" id="ARBA00021898"/>
    </source>
</evidence>
<name>A0A7T4R3Y8_9GAMM</name>
<dbReference type="GO" id="GO:0050918">
    <property type="term" value="P:positive chemotaxis"/>
    <property type="evidence" value="ECO:0007669"/>
    <property type="project" value="TreeGrafter"/>
</dbReference>
<evidence type="ECO:0000256" key="1">
    <source>
        <dbReference type="ARBA" id="ARBA00004117"/>
    </source>
</evidence>
<dbReference type="InterPro" id="IPR028976">
    <property type="entry name" value="CheC-like_sf"/>
</dbReference>
<dbReference type="PANTHER" id="PTHR30034">
    <property type="entry name" value="FLAGELLAR MOTOR SWITCH PROTEIN FLIM"/>
    <property type="match status" value="1"/>
</dbReference>
<comment type="subcellular location">
    <subcellularLocation>
        <location evidence="1">Bacterial flagellum basal body</location>
    </subcellularLocation>
    <subcellularLocation>
        <location evidence="2">Cell inner membrane</location>
        <topology evidence="2">Peripheral membrane protein</topology>
    </subcellularLocation>
</comment>
<sequence>MAGVLDPEEIEALMAGNESGDQSDGKYNLARQDYAVQRLIPTLSMIQSQFASAARDRLREFIPGIDSVRTDRITVMKFDELQGSLATPCSISLISGVPLSAGLLIAFESELVFQLVDQYFGGNGSNVANDRDQLSVSEASLMELLHRALLADVADAWKTVIRAETQIEDLQDDPRLLEGFHDSDSMVATRFAISFGEVSGGMWSVVPWSAIEAVRDSLGETGKPNTSISNEHWLGAIEEGLDVTRLDLAAVLVDTRMPLRRVSQWQVGDVLPLKSPDDVQLRIDGRTYLLGRFGVQDGQNAVSVVGLASQGSNKT</sequence>
<dbReference type="Proteomes" id="UP000596063">
    <property type="component" value="Chromosome"/>
</dbReference>
<dbReference type="InterPro" id="IPR001543">
    <property type="entry name" value="FliN-like_C"/>
</dbReference>
<evidence type="ECO:0000256" key="7">
    <source>
        <dbReference type="ARBA" id="ARBA00022519"/>
    </source>
</evidence>
<dbReference type="InterPro" id="IPR036429">
    <property type="entry name" value="SpoA-like_sf"/>
</dbReference>
<evidence type="ECO:0000256" key="9">
    <source>
        <dbReference type="ARBA" id="ARBA00023136"/>
    </source>
</evidence>
<evidence type="ECO:0000256" key="5">
    <source>
        <dbReference type="ARBA" id="ARBA00022475"/>
    </source>
</evidence>
<dbReference type="Pfam" id="PF01052">
    <property type="entry name" value="FliMN_C"/>
    <property type="match status" value="1"/>
</dbReference>
<dbReference type="AlphaFoldDB" id="A0A7T4R3Y8"/>
<dbReference type="SUPFAM" id="SSF103039">
    <property type="entry name" value="CheC-like"/>
    <property type="match status" value="1"/>
</dbReference>
<keyword evidence="5" id="KW-1003">Cell membrane</keyword>
<evidence type="ECO:0000256" key="10">
    <source>
        <dbReference type="ARBA" id="ARBA00023143"/>
    </source>
</evidence>
<dbReference type="GO" id="GO:0071978">
    <property type="term" value="P:bacterial-type flagellum-dependent swarming motility"/>
    <property type="evidence" value="ECO:0007669"/>
    <property type="project" value="TreeGrafter"/>
</dbReference>
<keyword evidence="7" id="KW-0997">Cell inner membrane</keyword>
<dbReference type="EMBL" id="CP066167">
    <property type="protein sequence ID" value="QQD19737.1"/>
    <property type="molecule type" value="Genomic_DNA"/>
</dbReference>
<keyword evidence="13" id="KW-0282">Flagellum</keyword>
<dbReference type="Gene3D" id="2.30.330.10">
    <property type="entry name" value="SpoA-like"/>
    <property type="match status" value="1"/>
</dbReference>
<accession>A0A7T4R3Y8</accession>
<dbReference type="RefSeq" id="WP_198571221.1">
    <property type="nucleotide sequence ID" value="NZ_CP066167.1"/>
</dbReference>
<comment type="function">
    <text evidence="11">FliM is one of three proteins (FliG, FliN, FliM) that forms the rotor-mounted switch complex (C ring), located at the base of the basal body. This complex interacts with the CheY and CheZ chemotaxis proteins, in addition to contacting components of the motor that determine the direction of flagellar rotation.</text>
</comment>
<dbReference type="GO" id="GO:0003774">
    <property type="term" value="F:cytoskeletal motor activity"/>
    <property type="evidence" value="ECO:0007669"/>
    <property type="project" value="InterPro"/>
</dbReference>
<proteinExistence type="inferred from homology"/>
<comment type="similarity">
    <text evidence="3">Belongs to the FliM family.</text>
</comment>
<keyword evidence="9" id="KW-0472">Membrane</keyword>
<dbReference type="PRINTS" id="PR00955">
    <property type="entry name" value="FLGMOTORFLIM"/>
</dbReference>
<gene>
    <name evidence="13" type="ORF">I6N98_07815</name>
</gene>
<keyword evidence="14" id="KW-1185">Reference proteome</keyword>
<evidence type="ECO:0000313" key="13">
    <source>
        <dbReference type="EMBL" id="QQD19737.1"/>
    </source>
</evidence>
<feature type="domain" description="Flagellar motor switch protein FliN-like C-terminal" evidence="12">
    <location>
        <begin position="243"/>
        <end position="306"/>
    </location>
</feature>
<evidence type="ECO:0000256" key="8">
    <source>
        <dbReference type="ARBA" id="ARBA00022779"/>
    </source>
</evidence>
<dbReference type="InterPro" id="IPR001689">
    <property type="entry name" value="Flag_FliM"/>
</dbReference>
<keyword evidence="6" id="KW-0145">Chemotaxis</keyword>
<evidence type="ECO:0000313" key="14">
    <source>
        <dbReference type="Proteomes" id="UP000596063"/>
    </source>
</evidence>
<keyword evidence="8" id="KW-0283">Flagellar rotation</keyword>
<evidence type="ECO:0000256" key="3">
    <source>
        <dbReference type="ARBA" id="ARBA00011049"/>
    </source>
</evidence>
<dbReference type="Gene3D" id="3.40.1550.10">
    <property type="entry name" value="CheC-like"/>
    <property type="match status" value="1"/>
</dbReference>